<dbReference type="AlphaFoldDB" id="D9TMJ4"/>
<feature type="domain" description="TerB N-terminal" evidence="8">
    <location>
        <begin position="131"/>
        <end position="305"/>
    </location>
</feature>
<dbReference type="Pfam" id="PF15615">
    <property type="entry name" value="TerB_C"/>
    <property type="match status" value="1"/>
</dbReference>
<feature type="transmembrane region" description="Helical" evidence="6">
    <location>
        <begin position="34"/>
        <end position="56"/>
    </location>
</feature>
<proteinExistence type="predicted"/>
<gene>
    <name evidence="10" type="ordered locus">Tthe_0948</name>
</gene>
<evidence type="ECO:0000256" key="1">
    <source>
        <dbReference type="ARBA" id="ARBA00004141"/>
    </source>
</evidence>
<dbReference type="InterPro" id="IPR007829">
    <property type="entry name" value="TM2"/>
</dbReference>
<keyword evidence="2 6" id="KW-0812">Transmembrane</keyword>
<protein>
    <submittedName>
        <fullName evidence="10">TM2 domain containing protein</fullName>
    </submittedName>
</protein>
<evidence type="ECO:0000256" key="6">
    <source>
        <dbReference type="SAM" id="Phobius"/>
    </source>
</evidence>
<evidence type="ECO:0000256" key="2">
    <source>
        <dbReference type="ARBA" id="ARBA00022692"/>
    </source>
</evidence>
<evidence type="ECO:0000313" key="10">
    <source>
        <dbReference type="EMBL" id="ADL68482.1"/>
    </source>
</evidence>
<organism evidence="10 11">
    <name type="scientific">Thermoanaerobacterium thermosaccharolyticum (strain ATCC 7956 / DSM 571 / NCIMB 9385 / NCA 3814 / NCTC 13789 / WDCM 00135 / 2032)</name>
    <name type="common">Clostridium thermosaccharolyticum</name>
    <dbReference type="NCBI Taxonomy" id="580327"/>
    <lineage>
        <taxon>Bacteria</taxon>
        <taxon>Bacillati</taxon>
        <taxon>Bacillota</taxon>
        <taxon>Clostridia</taxon>
        <taxon>Thermoanaerobacterales</taxon>
        <taxon>Thermoanaerobacteraceae</taxon>
        <taxon>Thermoanaerobacterium</taxon>
    </lineage>
</organism>
<feature type="transmembrane region" description="Helical" evidence="6">
    <location>
        <begin position="9"/>
        <end position="28"/>
    </location>
</feature>
<dbReference type="OrthoDB" id="2663344at2"/>
<evidence type="ECO:0000256" key="3">
    <source>
        <dbReference type="ARBA" id="ARBA00022989"/>
    </source>
</evidence>
<keyword evidence="3 6" id="KW-1133">Transmembrane helix</keyword>
<comment type="subcellular location">
    <subcellularLocation>
        <location evidence="1">Membrane</location>
        <topology evidence="1">Multi-pass membrane protein</topology>
    </subcellularLocation>
</comment>
<evidence type="ECO:0000259" key="7">
    <source>
        <dbReference type="Pfam" id="PF05154"/>
    </source>
</evidence>
<dbReference type="EMBL" id="CP002171">
    <property type="protein sequence ID" value="ADL68482.1"/>
    <property type="molecule type" value="Genomic_DNA"/>
</dbReference>
<reference evidence="10 11" key="1">
    <citation type="submission" date="2010-08" db="EMBL/GenBank/DDBJ databases">
        <title>Complete sequence of Thermoanaerobacterium thermosaccharolyticum DSM 571.</title>
        <authorList>
            <consortium name="US DOE Joint Genome Institute"/>
            <person name="Lucas S."/>
            <person name="Copeland A."/>
            <person name="Lapidus A."/>
            <person name="Cheng J.-F."/>
            <person name="Bruce D."/>
            <person name="Goodwin L."/>
            <person name="Pitluck S."/>
            <person name="Teshima H."/>
            <person name="Detter J.C."/>
            <person name="Han C."/>
            <person name="Tapia R."/>
            <person name="Land M."/>
            <person name="Hauser L."/>
            <person name="Chang Y.-J."/>
            <person name="Jeffries C."/>
            <person name="Kyrpides N."/>
            <person name="Ivanova N."/>
            <person name="Mikhailova N."/>
            <person name="Hemme C.L."/>
            <person name="Woyke T."/>
        </authorList>
    </citation>
    <scope>NUCLEOTIDE SEQUENCE [LARGE SCALE GENOMIC DNA]</scope>
    <source>
        <strain evidence="11">ATCC 7956 / DSM 571 / NCIMB 9385 / NCA 3814 / NCTC 13789 / WDCM 00135 / 2032</strain>
    </source>
</reference>
<dbReference type="InterPro" id="IPR025266">
    <property type="entry name" value="TerB_N"/>
</dbReference>
<name>D9TMJ4_THETC</name>
<dbReference type="HOGENOM" id="CLU_444750_0_0_9"/>
<dbReference type="eggNOG" id="COG2314">
    <property type="taxonomic scope" value="Bacteria"/>
</dbReference>
<dbReference type="STRING" id="580327.Tthe_0948"/>
<dbReference type="Pfam" id="PF05154">
    <property type="entry name" value="TM2"/>
    <property type="match status" value="1"/>
</dbReference>
<dbReference type="Pfam" id="PF13208">
    <property type="entry name" value="TerB_N"/>
    <property type="match status" value="1"/>
</dbReference>
<feature type="domain" description="TerB-C" evidence="9">
    <location>
        <begin position="513"/>
        <end position="633"/>
    </location>
</feature>
<dbReference type="GeneID" id="93863805"/>
<sequence>MKRGKSKTVGYILAFFFGGLGAHLFYYGKYLRGILYLAFSWTGIPILLGWIDMFFIHKWHQQYLESQENSSKFLQEKPLQSITPRVEKTRPEKVESEKSVLSYRENEMMFYREEDIILPEYAYLKTPSYIKEEIQQIKKSFKHKDLNRPVIEISFHTHETYFMEDSIKYANQMGVETEFVPLQVYWTTFRDLDEKQKKWYFYWRHQTLKGNYLDTDLSYVILFAYELINYTFNQNAAFNVSMLVRLQQAYKERIPNLDRYLSEWIRDMLIELNEIELARKWGLGAEPYYQTNFYQIFKDHEKDISQIPIKEWQKVIRGYSETNFFEMNKQKVYITFKEALKLFQKINIEEGLDLEKAWFEQKKKTATYYLFKSAVIGRNVGSRVIEYTEYVPTEYFYNEITALFRVSENVTRLCNGVKRQIKANEELLPPNFKKRLLEEMKSNKVYEIDEYVGIKSRFSHVVTDKIEEKGSQIPPKPNETLETKTANNDSNKSWITELDGKQVEVLKQRHQAFISEFSSDEQDEDKSTEREIKAMSNVEKTKLDIPERPTITLSDDDVDVEGFLSSLTEEEIEFISTFSSKRRRIDVVNDEIREKGIPAAVFINEINTKADEYLDDVLIEQIGDDYVINEELVCVLEEIERSKAI</sequence>
<feature type="compositionally biased region" description="Polar residues" evidence="5">
    <location>
        <begin position="483"/>
        <end position="492"/>
    </location>
</feature>
<evidence type="ECO:0000259" key="8">
    <source>
        <dbReference type="Pfam" id="PF13208"/>
    </source>
</evidence>
<dbReference type="GO" id="GO:0016020">
    <property type="term" value="C:membrane"/>
    <property type="evidence" value="ECO:0007669"/>
    <property type="project" value="UniProtKB-SubCell"/>
</dbReference>
<evidence type="ECO:0000256" key="4">
    <source>
        <dbReference type="ARBA" id="ARBA00023136"/>
    </source>
</evidence>
<accession>D9TMJ4</accession>
<evidence type="ECO:0000259" key="9">
    <source>
        <dbReference type="Pfam" id="PF15615"/>
    </source>
</evidence>
<feature type="region of interest" description="Disordered" evidence="5">
    <location>
        <begin position="467"/>
        <end position="492"/>
    </location>
</feature>
<dbReference type="Proteomes" id="UP000001626">
    <property type="component" value="Chromosome"/>
</dbReference>
<dbReference type="RefSeq" id="WP_013297451.1">
    <property type="nucleotide sequence ID" value="NC_014410.1"/>
</dbReference>
<dbReference type="InterPro" id="IPR028932">
    <property type="entry name" value="TerB-C"/>
</dbReference>
<feature type="domain" description="TM2" evidence="7">
    <location>
        <begin position="4"/>
        <end position="54"/>
    </location>
</feature>
<evidence type="ECO:0000256" key="5">
    <source>
        <dbReference type="SAM" id="MobiDB-lite"/>
    </source>
</evidence>
<dbReference type="KEGG" id="ttm:Tthe_0948"/>
<evidence type="ECO:0000313" key="11">
    <source>
        <dbReference type="Proteomes" id="UP000001626"/>
    </source>
</evidence>
<keyword evidence="4 6" id="KW-0472">Membrane</keyword>
<keyword evidence="11" id="KW-1185">Reference proteome</keyword>